<name>A0A1I0SL28_9BACL</name>
<dbReference type="InterPro" id="IPR000683">
    <property type="entry name" value="Gfo/Idh/MocA-like_OxRdtase_N"/>
</dbReference>
<gene>
    <name evidence="4" type="ORF">SAMN05192569_10027</name>
</gene>
<dbReference type="Pfam" id="PF01408">
    <property type="entry name" value="GFO_IDH_MocA"/>
    <property type="match status" value="1"/>
</dbReference>
<evidence type="ECO:0000259" key="2">
    <source>
        <dbReference type="Pfam" id="PF01408"/>
    </source>
</evidence>
<feature type="domain" description="GFO/IDH/MocA-like oxidoreductase" evidence="3">
    <location>
        <begin position="172"/>
        <end position="243"/>
    </location>
</feature>
<dbReference type="Pfam" id="PF22725">
    <property type="entry name" value="GFO_IDH_MocA_C3"/>
    <property type="match status" value="1"/>
</dbReference>
<keyword evidence="5" id="KW-1185">Reference proteome</keyword>
<accession>A0A1I0SL28</accession>
<dbReference type="SUPFAM" id="SSF51735">
    <property type="entry name" value="NAD(P)-binding Rossmann-fold domains"/>
    <property type="match status" value="1"/>
</dbReference>
<dbReference type="GO" id="GO:0000166">
    <property type="term" value="F:nucleotide binding"/>
    <property type="evidence" value="ECO:0007669"/>
    <property type="project" value="InterPro"/>
</dbReference>
<dbReference type="AlphaFoldDB" id="A0A1I0SL28"/>
<dbReference type="EMBL" id="FOJS01000002">
    <property type="protein sequence ID" value="SFA40137.1"/>
    <property type="molecule type" value="Genomic_DNA"/>
</dbReference>
<reference evidence="5" key="1">
    <citation type="submission" date="2016-10" db="EMBL/GenBank/DDBJ databases">
        <authorList>
            <person name="Varghese N."/>
            <person name="Submissions S."/>
        </authorList>
    </citation>
    <scope>NUCLEOTIDE SEQUENCE [LARGE SCALE GENOMIC DNA]</scope>
    <source>
        <strain evidence="5">M1</strain>
    </source>
</reference>
<dbReference type="PANTHER" id="PTHR43818">
    <property type="entry name" value="BCDNA.GH03377"/>
    <property type="match status" value="1"/>
</dbReference>
<organism evidence="4 5">
    <name type="scientific">Parageobacillus thermantarcticus</name>
    <dbReference type="NCBI Taxonomy" id="186116"/>
    <lineage>
        <taxon>Bacteria</taxon>
        <taxon>Bacillati</taxon>
        <taxon>Bacillota</taxon>
        <taxon>Bacilli</taxon>
        <taxon>Bacillales</taxon>
        <taxon>Anoxybacillaceae</taxon>
        <taxon>Parageobacillus</taxon>
    </lineage>
</organism>
<keyword evidence="1" id="KW-0560">Oxidoreductase</keyword>
<evidence type="ECO:0000259" key="3">
    <source>
        <dbReference type="Pfam" id="PF22725"/>
    </source>
</evidence>
<dbReference type="InterPro" id="IPR055170">
    <property type="entry name" value="GFO_IDH_MocA-like_dom"/>
</dbReference>
<feature type="domain" description="Gfo/Idh/MocA-like oxidoreductase N-terminal" evidence="2">
    <location>
        <begin position="36"/>
        <end position="160"/>
    </location>
</feature>
<dbReference type="SUPFAM" id="SSF55347">
    <property type="entry name" value="Glyceraldehyde-3-phosphate dehydrogenase-like, C-terminal domain"/>
    <property type="match status" value="1"/>
</dbReference>
<evidence type="ECO:0000313" key="4">
    <source>
        <dbReference type="EMBL" id="SFA40137.1"/>
    </source>
</evidence>
<evidence type="ECO:0000256" key="1">
    <source>
        <dbReference type="ARBA" id="ARBA00023002"/>
    </source>
</evidence>
<dbReference type="InterPro" id="IPR050463">
    <property type="entry name" value="Gfo/Idh/MocA_oxidrdct_glycsds"/>
</dbReference>
<dbReference type="GO" id="GO:0016491">
    <property type="term" value="F:oxidoreductase activity"/>
    <property type="evidence" value="ECO:0007669"/>
    <property type="project" value="UniProtKB-KW"/>
</dbReference>
<dbReference type="Gene3D" id="3.40.50.720">
    <property type="entry name" value="NAD(P)-binding Rossmann-like Domain"/>
    <property type="match status" value="1"/>
</dbReference>
<sequence>MSRGIIYRYNIIANNTIYARWRKVKDAMSYPLPPYRVGIAGAGAFAAFLAGALATLPEFQLTAVAGRTDEKRQRVLAAYRQRQGDVASPREYREAVELIRDPDIDVVILSTPPHLHASLSKLALMQGKHVLLEKPGALTAAALKDNADLATKQRRAFAVNLVLRYNPLVEAVEWMIRHRLLGRVYHASLHNAAHRVTPGHWFWNRNQSGGIFIEHGVHFFEVGRHWFGEPKDAHGFAITEASGEQSRVWASVIHLGCMRRGHARETQLPTKESGSKSLNEYVPVQYYHGFTMEKDAPESTQWEVHCAQGRIVLEGWIPQRLYVEGMLTEEQAKQIDALLDTVPMQPRADAYEQVRAWAASRLSSDAPTSDHRSSSFISRLPYRRTLSLSDRQGWYEAMAQARFLDLCRMIQDPNWSGLVTLDDAIADLALAESCTASESWQEG</sequence>
<dbReference type="Proteomes" id="UP000198650">
    <property type="component" value="Unassembled WGS sequence"/>
</dbReference>
<proteinExistence type="predicted"/>
<dbReference type="Gene3D" id="3.30.360.10">
    <property type="entry name" value="Dihydrodipicolinate Reductase, domain 2"/>
    <property type="match status" value="1"/>
</dbReference>
<dbReference type="STRING" id="186116.SAMN05192569_10027"/>
<protein>
    <submittedName>
        <fullName evidence="4">Predicted dehydrogenase</fullName>
    </submittedName>
</protein>
<dbReference type="InterPro" id="IPR036291">
    <property type="entry name" value="NAD(P)-bd_dom_sf"/>
</dbReference>
<dbReference type="PANTHER" id="PTHR43818:SF11">
    <property type="entry name" value="BCDNA.GH03377"/>
    <property type="match status" value="1"/>
</dbReference>
<evidence type="ECO:0000313" key="5">
    <source>
        <dbReference type="Proteomes" id="UP000198650"/>
    </source>
</evidence>